<evidence type="ECO:0000256" key="6">
    <source>
        <dbReference type="ARBA" id="ARBA00022989"/>
    </source>
</evidence>
<name>A0A3B1BVH2_9ZZZZ</name>
<dbReference type="PANTHER" id="PTHR30046">
    <property type="entry name" value="FLAGELLAR M-RING PROTEIN"/>
    <property type="match status" value="1"/>
</dbReference>
<dbReference type="GO" id="GO:0071973">
    <property type="term" value="P:bacterial-type flagellum-dependent cell motility"/>
    <property type="evidence" value="ECO:0007669"/>
    <property type="project" value="InterPro"/>
</dbReference>
<evidence type="ECO:0000313" key="13">
    <source>
        <dbReference type="EMBL" id="VAX22306.1"/>
    </source>
</evidence>
<keyword evidence="7 10" id="KW-0472">Membrane</keyword>
<dbReference type="GO" id="GO:0005886">
    <property type="term" value="C:plasma membrane"/>
    <property type="evidence" value="ECO:0007669"/>
    <property type="project" value="UniProtKB-SubCell"/>
</dbReference>
<dbReference type="PANTHER" id="PTHR30046:SF0">
    <property type="entry name" value="FLAGELLAR M-RING PROTEIN"/>
    <property type="match status" value="1"/>
</dbReference>
<comment type="subcellular location">
    <subcellularLocation>
        <location evidence="1">Bacterial flagellum basal body</location>
    </subcellularLocation>
    <subcellularLocation>
        <location evidence="2">Cell membrane</location>
        <topology evidence="2">Multi-pass membrane protein</topology>
    </subcellularLocation>
</comment>
<dbReference type="PIRSF" id="PIRSF004862">
    <property type="entry name" value="FliF"/>
    <property type="match status" value="1"/>
</dbReference>
<feature type="transmembrane region" description="Helical" evidence="10">
    <location>
        <begin position="26"/>
        <end position="45"/>
    </location>
</feature>
<dbReference type="EMBL" id="UOGC01000135">
    <property type="protein sequence ID" value="VAX22306.1"/>
    <property type="molecule type" value="Genomic_DNA"/>
</dbReference>
<proteinExistence type="inferred from homology"/>
<keyword evidence="13" id="KW-0966">Cell projection</keyword>
<protein>
    <submittedName>
        <fullName evidence="13">Flagellar M-ring protein FliF</fullName>
    </submittedName>
</protein>
<evidence type="ECO:0000256" key="9">
    <source>
        <dbReference type="SAM" id="MobiDB-lite"/>
    </source>
</evidence>
<accession>A0A3B1BVH2</accession>
<dbReference type="InterPro" id="IPR043427">
    <property type="entry name" value="YscJ/FliF"/>
</dbReference>
<evidence type="ECO:0000256" key="2">
    <source>
        <dbReference type="ARBA" id="ARBA00004651"/>
    </source>
</evidence>
<dbReference type="InterPro" id="IPR013556">
    <property type="entry name" value="Flag_M-ring_C"/>
</dbReference>
<evidence type="ECO:0000256" key="1">
    <source>
        <dbReference type="ARBA" id="ARBA00004117"/>
    </source>
</evidence>
<organism evidence="13">
    <name type="scientific">hydrothermal vent metagenome</name>
    <dbReference type="NCBI Taxonomy" id="652676"/>
    <lineage>
        <taxon>unclassified sequences</taxon>
        <taxon>metagenomes</taxon>
        <taxon>ecological metagenomes</taxon>
    </lineage>
</organism>
<comment type="similarity">
    <text evidence="3">Belongs to the FliF family.</text>
</comment>
<dbReference type="InterPro" id="IPR006182">
    <property type="entry name" value="FliF_N_dom"/>
</dbReference>
<evidence type="ECO:0000259" key="12">
    <source>
        <dbReference type="Pfam" id="PF08345"/>
    </source>
</evidence>
<dbReference type="GO" id="GO:0003774">
    <property type="term" value="F:cytoskeletal motor activity"/>
    <property type="evidence" value="ECO:0007669"/>
    <property type="project" value="InterPro"/>
</dbReference>
<feature type="domain" description="Flagellar M-ring N-terminal" evidence="11">
    <location>
        <begin position="46"/>
        <end position="221"/>
    </location>
</feature>
<feature type="domain" description="Flagellar M-ring C-terminal" evidence="12">
    <location>
        <begin position="255"/>
        <end position="417"/>
    </location>
</feature>
<dbReference type="GO" id="GO:0009431">
    <property type="term" value="C:bacterial-type flagellum basal body, MS ring"/>
    <property type="evidence" value="ECO:0007669"/>
    <property type="project" value="InterPro"/>
</dbReference>
<keyword evidence="13" id="KW-0282">Flagellum</keyword>
<keyword evidence="4" id="KW-1003">Cell membrane</keyword>
<keyword evidence="5 10" id="KW-0812">Transmembrane</keyword>
<sequence>MLEFLKTTWAQILEANKGLNASRRGAIIAVALVCFLGILSVAYMANKPDYQILFSGLDATDAQAVTQKLSEDGVPYRLEREGNAIMVPAGQVHKLRLALATEGLPSGGTIGFEIFDNSTFGMTEFVQKLNFKRALQGELARTISQLREIRSARVHIATPKKKIFATDEEDNPTATVVLKMAGRTRLKKGKVKSIAHLVASSVENLSPENVTIVDTEGTLLSGGEPSDETARLSSTQMEHRKTLQKGLEKRITSMLENVVGIGKVVTRVSADIDFTRTERTEKTFDPNSQVARSEQRSESKSVGAKAPFGVPGAQSNLPGGESSGVTSGKPATSNNTQETVNYEINEVVSHIVAQVGEIKKLSIAVIVDGKYDTTDEGGRQFIPRSDEEIKQLSDLISAAAGVDAKRGDIVTVKSSPFDNSRFTDAIEEATAEADGQFYAEIIKYAGMGALALIIFMFVLRPVMGWITATSRDMDSLRAFPQTVREVEEQLGVSATPEETVDYRTKVTQLFESDPKVAAEMVREWLRSKK</sequence>
<keyword evidence="6 10" id="KW-1133">Transmembrane helix</keyword>
<feature type="compositionally biased region" description="Polar residues" evidence="9">
    <location>
        <begin position="313"/>
        <end position="336"/>
    </location>
</feature>
<evidence type="ECO:0000256" key="3">
    <source>
        <dbReference type="ARBA" id="ARBA00007971"/>
    </source>
</evidence>
<gene>
    <name evidence="13" type="ORF">MNBD_NITROSPINAE01-887</name>
</gene>
<dbReference type="Gene3D" id="3.30.300.30">
    <property type="match status" value="1"/>
</dbReference>
<evidence type="ECO:0000256" key="10">
    <source>
        <dbReference type="SAM" id="Phobius"/>
    </source>
</evidence>
<dbReference type="Pfam" id="PF08345">
    <property type="entry name" value="YscJ_FliF_C"/>
    <property type="match status" value="1"/>
</dbReference>
<evidence type="ECO:0000256" key="5">
    <source>
        <dbReference type="ARBA" id="ARBA00022692"/>
    </source>
</evidence>
<dbReference type="InterPro" id="IPR045851">
    <property type="entry name" value="AMP-bd_C_sf"/>
</dbReference>
<evidence type="ECO:0000256" key="8">
    <source>
        <dbReference type="ARBA" id="ARBA00023143"/>
    </source>
</evidence>
<feature type="transmembrane region" description="Helical" evidence="10">
    <location>
        <begin position="444"/>
        <end position="463"/>
    </location>
</feature>
<dbReference type="AlphaFoldDB" id="A0A3B1BVH2"/>
<evidence type="ECO:0000256" key="7">
    <source>
        <dbReference type="ARBA" id="ARBA00023136"/>
    </source>
</evidence>
<feature type="region of interest" description="Disordered" evidence="9">
    <location>
        <begin position="279"/>
        <end position="336"/>
    </location>
</feature>
<dbReference type="PRINTS" id="PR01009">
    <property type="entry name" value="FLGMRINGFLIF"/>
</dbReference>
<dbReference type="Pfam" id="PF01514">
    <property type="entry name" value="YscJ_FliF"/>
    <property type="match status" value="1"/>
</dbReference>
<keyword evidence="8" id="KW-0975">Bacterial flagellum</keyword>
<evidence type="ECO:0000256" key="4">
    <source>
        <dbReference type="ARBA" id="ARBA00022475"/>
    </source>
</evidence>
<keyword evidence="13" id="KW-0969">Cilium</keyword>
<evidence type="ECO:0000259" key="11">
    <source>
        <dbReference type="Pfam" id="PF01514"/>
    </source>
</evidence>
<dbReference type="InterPro" id="IPR000067">
    <property type="entry name" value="FlgMring_FliF"/>
</dbReference>
<reference evidence="13" key="1">
    <citation type="submission" date="2018-06" db="EMBL/GenBank/DDBJ databases">
        <authorList>
            <person name="Zhirakovskaya E."/>
        </authorList>
    </citation>
    <scope>NUCLEOTIDE SEQUENCE</scope>
</reference>
<dbReference type="NCBIfam" id="TIGR00206">
    <property type="entry name" value="fliF"/>
    <property type="match status" value="1"/>
</dbReference>